<dbReference type="Proteomes" id="UP000255165">
    <property type="component" value="Unassembled WGS sequence"/>
</dbReference>
<feature type="compositionally biased region" description="Low complexity" evidence="1">
    <location>
        <begin position="71"/>
        <end position="83"/>
    </location>
</feature>
<dbReference type="AlphaFoldDB" id="A0A370NIW5"/>
<accession>A0A370NIW5</accession>
<comment type="caution">
    <text evidence="2">The sequence shown here is derived from an EMBL/GenBank/DDBJ whole genome shotgun (WGS) entry which is preliminary data.</text>
</comment>
<sequence>MMSELRIRGAIRAAGTTGAAPRNRRGLRHLLISCAMLSFAAGPVQARLPAPTPEQQQAAEAKKAKEDEAARQQADALAQVQDKVAARFGKGATPTAATEPGKVSQKAAEAPGTAGPHGGTSPSAEAHSGEAVRH</sequence>
<gene>
    <name evidence="2" type="ORF">DN412_36355</name>
</gene>
<reference evidence="3" key="1">
    <citation type="submission" date="2018-06" db="EMBL/GenBank/DDBJ databases">
        <authorList>
            <person name="Feng T."/>
            <person name="Jeon C.O."/>
        </authorList>
    </citation>
    <scope>NUCLEOTIDE SEQUENCE [LARGE SCALE GENOMIC DNA]</scope>
    <source>
        <strain evidence="3">S23</strain>
    </source>
</reference>
<feature type="compositionally biased region" description="Basic and acidic residues" evidence="1">
    <location>
        <begin position="60"/>
        <end position="70"/>
    </location>
</feature>
<protein>
    <submittedName>
        <fullName evidence="2">Uncharacterized protein</fullName>
    </submittedName>
</protein>
<feature type="region of interest" description="Disordered" evidence="1">
    <location>
        <begin position="46"/>
        <end position="134"/>
    </location>
</feature>
<name>A0A370NIW5_9BURK</name>
<dbReference type="RefSeq" id="WP_115215977.1">
    <property type="nucleotide sequence ID" value="NZ_QKWJ01000092.1"/>
</dbReference>
<evidence type="ECO:0000313" key="3">
    <source>
        <dbReference type="Proteomes" id="UP000255165"/>
    </source>
</evidence>
<organism evidence="2 3">
    <name type="scientific">Cupriavidus lacunae</name>
    <dbReference type="NCBI Taxonomy" id="2666307"/>
    <lineage>
        <taxon>Bacteria</taxon>
        <taxon>Pseudomonadati</taxon>
        <taxon>Pseudomonadota</taxon>
        <taxon>Betaproteobacteria</taxon>
        <taxon>Burkholderiales</taxon>
        <taxon>Burkholderiaceae</taxon>
        <taxon>Cupriavidus</taxon>
    </lineage>
</organism>
<proteinExistence type="predicted"/>
<evidence type="ECO:0000256" key="1">
    <source>
        <dbReference type="SAM" id="MobiDB-lite"/>
    </source>
</evidence>
<evidence type="ECO:0000313" key="2">
    <source>
        <dbReference type="EMBL" id="RDK05533.1"/>
    </source>
</evidence>
<dbReference type="EMBL" id="QKWJ01000092">
    <property type="protein sequence ID" value="RDK05533.1"/>
    <property type="molecule type" value="Genomic_DNA"/>
</dbReference>
<keyword evidence="3" id="KW-1185">Reference proteome</keyword>